<feature type="transmembrane region" description="Helical" evidence="9">
    <location>
        <begin position="308"/>
        <end position="328"/>
    </location>
</feature>
<evidence type="ECO:0000256" key="5">
    <source>
        <dbReference type="ARBA" id="ARBA00022989"/>
    </source>
</evidence>
<evidence type="ECO:0000256" key="8">
    <source>
        <dbReference type="ARBA" id="ARBA00023214"/>
    </source>
</evidence>
<evidence type="ECO:0000313" key="11">
    <source>
        <dbReference type="EMBL" id="KAF0732523.1"/>
    </source>
</evidence>
<dbReference type="Gene3D" id="1.10.3080.10">
    <property type="entry name" value="Clc chloride channel"/>
    <property type="match status" value="1"/>
</dbReference>
<evidence type="ECO:0000256" key="2">
    <source>
        <dbReference type="ARBA" id="ARBA00022448"/>
    </source>
</evidence>
<dbReference type="GO" id="GO:0005247">
    <property type="term" value="F:voltage-gated chloride channel activity"/>
    <property type="evidence" value="ECO:0007669"/>
    <property type="project" value="TreeGrafter"/>
</dbReference>
<name>A0A6G0WY66_9STRA</name>
<comment type="subcellular location">
    <subcellularLocation>
        <location evidence="1">Membrane</location>
        <topology evidence="1">Multi-pass membrane protein</topology>
    </subcellularLocation>
</comment>
<keyword evidence="3 9" id="KW-0812">Transmembrane</keyword>
<dbReference type="InterPro" id="IPR014743">
    <property type="entry name" value="Cl-channel_core"/>
</dbReference>
<feature type="transmembrane region" description="Helical" evidence="9">
    <location>
        <begin position="233"/>
        <end position="255"/>
    </location>
</feature>
<evidence type="ECO:0000256" key="9">
    <source>
        <dbReference type="SAM" id="Phobius"/>
    </source>
</evidence>
<evidence type="ECO:0000256" key="7">
    <source>
        <dbReference type="ARBA" id="ARBA00023136"/>
    </source>
</evidence>
<dbReference type="SMART" id="SM00116">
    <property type="entry name" value="CBS"/>
    <property type="match status" value="2"/>
</dbReference>
<dbReference type="InterPro" id="IPR050970">
    <property type="entry name" value="Cl_channel_volt-gated"/>
</dbReference>
<feature type="domain" description="CBS" evidence="10">
    <location>
        <begin position="699"/>
        <end position="746"/>
    </location>
</feature>
<evidence type="ECO:0000256" key="6">
    <source>
        <dbReference type="ARBA" id="ARBA00023065"/>
    </source>
</evidence>
<dbReference type="InterPro" id="IPR046342">
    <property type="entry name" value="CBS_dom_sf"/>
</dbReference>
<keyword evidence="2" id="KW-0813">Transport</keyword>
<dbReference type="InterPro" id="IPR001807">
    <property type="entry name" value="ClC"/>
</dbReference>
<evidence type="ECO:0000256" key="3">
    <source>
        <dbReference type="ARBA" id="ARBA00022692"/>
    </source>
</evidence>
<dbReference type="PANTHER" id="PTHR45720:SF10">
    <property type="entry name" value="CHLORIDE CHANNEL PROTEIN 2"/>
    <property type="match status" value="1"/>
</dbReference>
<feature type="transmembrane region" description="Helical" evidence="9">
    <location>
        <begin position="440"/>
        <end position="465"/>
    </location>
</feature>
<protein>
    <recommendedName>
        <fullName evidence="10">CBS domain-containing protein</fullName>
    </recommendedName>
</protein>
<keyword evidence="8" id="KW-0868">Chloride</keyword>
<evidence type="ECO:0000313" key="12">
    <source>
        <dbReference type="Proteomes" id="UP000481153"/>
    </source>
</evidence>
<feature type="transmembrane region" description="Helical" evidence="9">
    <location>
        <begin position="267"/>
        <end position="288"/>
    </location>
</feature>
<proteinExistence type="predicted"/>
<feature type="transmembrane region" description="Helical" evidence="9">
    <location>
        <begin position="75"/>
        <end position="95"/>
    </location>
</feature>
<dbReference type="SUPFAM" id="SSF54631">
    <property type="entry name" value="CBS-domain pair"/>
    <property type="match status" value="1"/>
</dbReference>
<reference evidence="11 12" key="1">
    <citation type="submission" date="2019-07" db="EMBL/GenBank/DDBJ databases">
        <title>Genomics analysis of Aphanomyces spp. identifies a new class of oomycete effector associated with host adaptation.</title>
        <authorList>
            <person name="Gaulin E."/>
        </authorList>
    </citation>
    <scope>NUCLEOTIDE SEQUENCE [LARGE SCALE GENOMIC DNA]</scope>
    <source>
        <strain evidence="11 12">ATCC 201684</strain>
    </source>
</reference>
<dbReference type="PRINTS" id="PR00762">
    <property type="entry name" value="CLCHANNEL"/>
</dbReference>
<dbReference type="SUPFAM" id="SSF81340">
    <property type="entry name" value="Clc chloride channel"/>
    <property type="match status" value="1"/>
</dbReference>
<evidence type="ECO:0000256" key="4">
    <source>
        <dbReference type="ARBA" id="ARBA00022737"/>
    </source>
</evidence>
<dbReference type="GO" id="GO:0016020">
    <property type="term" value="C:membrane"/>
    <property type="evidence" value="ECO:0007669"/>
    <property type="project" value="UniProtKB-SubCell"/>
</dbReference>
<dbReference type="Proteomes" id="UP000481153">
    <property type="component" value="Unassembled WGS sequence"/>
</dbReference>
<dbReference type="Gene3D" id="3.10.580.10">
    <property type="entry name" value="CBS-domain"/>
    <property type="match status" value="2"/>
</dbReference>
<comment type="caution">
    <text evidence="11">The sequence shown here is derived from an EMBL/GenBank/DDBJ whole genome shotgun (WGS) entry which is preliminary data.</text>
</comment>
<dbReference type="PANTHER" id="PTHR45720">
    <property type="entry name" value="CHLORIDE CHANNEL PROTEIN 2"/>
    <property type="match status" value="1"/>
</dbReference>
<organism evidence="11 12">
    <name type="scientific">Aphanomyces euteiches</name>
    <dbReference type="NCBI Taxonomy" id="100861"/>
    <lineage>
        <taxon>Eukaryota</taxon>
        <taxon>Sar</taxon>
        <taxon>Stramenopiles</taxon>
        <taxon>Oomycota</taxon>
        <taxon>Saprolegniomycetes</taxon>
        <taxon>Saprolegniales</taxon>
        <taxon>Verrucalvaceae</taxon>
        <taxon>Aphanomyces</taxon>
    </lineage>
</organism>
<dbReference type="AlphaFoldDB" id="A0A6G0WY66"/>
<feature type="transmembrane region" description="Helical" evidence="9">
    <location>
        <begin position="485"/>
        <end position="503"/>
    </location>
</feature>
<feature type="domain" description="CBS" evidence="10">
    <location>
        <begin position="541"/>
        <end position="591"/>
    </location>
</feature>
<gene>
    <name evidence="11" type="ORF">Ae201684_010418</name>
</gene>
<keyword evidence="5 9" id="KW-1133">Transmembrane helix</keyword>
<sequence length="749" mass="80150">MPESGAQFNLAEFQKGDWVEARTPVAATPQPLQQLSAPASPASISHASTISRLPFVRRRSMSDHPTSHLASKRHVVAVVSFILMLGIIGGLLNYASKRSGHGLLSLRHSLAATVDSTVSSASSAVLWTVFSTVLLFLAIVWTNISPSAIGSGLPQTKVVLTGVDPTLYLPGYFTLATFVAKFGGLVLSSGAGLVLGTEGAWTHLVSIIVHHLLRFPCFASINSKQSTRLQLLAAAAAIAVSSTFASPMGGVLFSIEVTATYYLISNYTKAFVGAVGAAFVVQAIMALVHDTALVAYPTDFPSQTAPIVNLPLAIPLALFLGTLSALLIDIVRRIGDLRYKARRSPIRAVRLAITWLDPLVIVVATSIWSFFSGNAISDTRVLKRYFVNDTTLDLAHVAWHGALFPLVLLPFTITLAVPSGVGLPTFAIGAALGRLYGEMLVWIWPHAGIVPAAYALIGAACLTGSATRTISTAVIALESTASLQYMLPVFGGTLAAIAASVFWKRESIYDATVVAGELPYMPCLDFSSDMTTTADDIKDPNVVYVTRKPTIMSILVALHRLPGHSIPVVESETNRMLLGCISSSALQAVVAHYYDKHELGDSRADCGLTVDACEANGGGTTTWTSLKSSLHRSEFSRNSIDRIYCSIENESVANRRDAGLFAMHDAHLMSLLSMPWGSKKREALRQAKTKLPPSAVQPLPITVASNTLLEDMHKIFLMLRIDHCYVTHHGALVGVVTTHALIQASKHAP</sequence>
<keyword evidence="4" id="KW-0677">Repeat</keyword>
<keyword evidence="7 9" id="KW-0472">Membrane</keyword>
<dbReference type="Pfam" id="PF00654">
    <property type="entry name" value="Voltage_CLC"/>
    <property type="match status" value="1"/>
</dbReference>
<feature type="transmembrane region" description="Helical" evidence="9">
    <location>
        <begin position="124"/>
        <end position="144"/>
    </location>
</feature>
<evidence type="ECO:0000256" key="1">
    <source>
        <dbReference type="ARBA" id="ARBA00004141"/>
    </source>
</evidence>
<accession>A0A6G0WY66</accession>
<evidence type="ECO:0000259" key="10">
    <source>
        <dbReference type="SMART" id="SM00116"/>
    </source>
</evidence>
<keyword evidence="12" id="KW-1185">Reference proteome</keyword>
<dbReference type="EMBL" id="VJMJ01000131">
    <property type="protein sequence ID" value="KAF0732523.1"/>
    <property type="molecule type" value="Genomic_DNA"/>
</dbReference>
<dbReference type="VEuPathDB" id="FungiDB:AeMF1_021573"/>
<keyword evidence="6" id="KW-0406">Ion transport</keyword>
<feature type="transmembrane region" description="Helical" evidence="9">
    <location>
        <begin position="402"/>
        <end position="428"/>
    </location>
</feature>
<dbReference type="InterPro" id="IPR000644">
    <property type="entry name" value="CBS_dom"/>
</dbReference>
<feature type="transmembrane region" description="Helical" evidence="9">
    <location>
        <begin position="349"/>
        <end position="371"/>
    </location>
</feature>